<comment type="subcellular location">
    <subcellularLocation>
        <location evidence="1">Cytoplasm</location>
    </subcellularLocation>
    <subcellularLocation>
        <location evidence="7">Postsynaptic density</location>
    </subcellularLocation>
</comment>
<dbReference type="GO" id="GO:0014069">
    <property type="term" value="C:postsynaptic density"/>
    <property type="evidence" value="ECO:0007669"/>
    <property type="project" value="UniProtKB-SubCell"/>
</dbReference>
<evidence type="ECO:0000256" key="5">
    <source>
        <dbReference type="ARBA" id="ARBA00023018"/>
    </source>
</evidence>
<dbReference type="GeneTree" id="ENSGT00940000155908"/>
<evidence type="ECO:0000256" key="9">
    <source>
        <dbReference type="ARBA" id="ARBA00065492"/>
    </source>
</evidence>
<protein>
    <recommendedName>
        <fullName evidence="10">IQ motif and SEC7 domain-containing protein 3</fullName>
    </recommendedName>
</protein>
<evidence type="ECO:0000256" key="1">
    <source>
        <dbReference type="ARBA" id="ARBA00004496"/>
    </source>
</evidence>
<evidence type="ECO:0000313" key="13">
    <source>
        <dbReference type="Ensembl" id="ENSSPAP00000006071.1"/>
    </source>
</evidence>
<dbReference type="InterPro" id="IPR033742">
    <property type="entry name" value="IQSEC_PH"/>
</dbReference>
<dbReference type="Ensembl" id="ENSSPAT00000006193.1">
    <property type="protein sequence ID" value="ENSSPAP00000006071.1"/>
    <property type="gene ID" value="ENSSPAG00000004667.1"/>
</dbReference>
<dbReference type="InterPro" id="IPR035999">
    <property type="entry name" value="Sec7_dom_sf"/>
</dbReference>
<evidence type="ECO:0000256" key="3">
    <source>
        <dbReference type="ARBA" id="ARBA00022490"/>
    </source>
</evidence>
<dbReference type="FunFam" id="1.10.220.20:FF:000001">
    <property type="entry name" value="IQ motif and SEC7 domain-containing protein 1"/>
    <property type="match status" value="1"/>
</dbReference>
<dbReference type="CDD" id="cd13318">
    <property type="entry name" value="PH_IQSEC"/>
    <property type="match status" value="1"/>
</dbReference>
<dbReference type="FunFam" id="2.30.29.30:FF:000096">
    <property type="entry name" value="IQ motif and SEC7 domain-containing protein 3"/>
    <property type="match status" value="1"/>
</dbReference>
<dbReference type="InterPro" id="IPR000904">
    <property type="entry name" value="Sec7_dom"/>
</dbReference>
<proteinExistence type="inferred from homology"/>
<comment type="function">
    <text evidence="8">Acts as a guanine nucleotide exchange factor (GEF) for ARF1.</text>
</comment>
<dbReference type="PROSITE" id="PS50190">
    <property type="entry name" value="SEC7"/>
    <property type="match status" value="1"/>
</dbReference>
<dbReference type="Pfam" id="PF16453">
    <property type="entry name" value="IQ_SEC7_PH"/>
    <property type="match status" value="1"/>
</dbReference>
<dbReference type="GO" id="GO:0032012">
    <property type="term" value="P:regulation of ARF protein signal transduction"/>
    <property type="evidence" value="ECO:0007669"/>
    <property type="project" value="InterPro"/>
</dbReference>
<dbReference type="GO" id="GO:0005085">
    <property type="term" value="F:guanyl-nucleotide exchange factor activity"/>
    <property type="evidence" value="ECO:0007669"/>
    <property type="project" value="InterPro"/>
</dbReference>
<organism evidence="13">
    <name type="scientific">Stegastes partitus</name>
    <name type="common">bicolor damselfish</name>
    <dbReference type="NCBI Taxonomy" id="144197"/>
    <lineage>
        <taxon>Eukaryota</taxon>
        <taxon>Metazoa</taxon>
        <taxon>Chordata</taxon>
        <taxon>Craniata</taxon>
        <taxon>Vertebrata</taxon>
        <taxon>Euteleostomi</taxon>
        <taxon>Actinopterygii</taxon>
        <taxon>Neopterygii</taxon>
        <taxon>Teleostei</taxon>
        <taxon>Neoteleostei</taxon>
        <taxon>Acanthomorphata</taxon>
        <taxon>Ovalentaria</taxon>
        <taxon>Pomacentridae</taxon>
        <taxon>Stegastes</taxon>
    </lineage>
</organism>
<name>A0A3B4ZER6_9TELE</name>
<feature type="domain" description="SEC7" evidence="12">
    <location>
        <begin position="363"/>
        <end position="556"/>
    </location>
</feature>
<dbReference type="PANTHER" id="PTHR10663:SF318">
    <property type="entry name" value="IQ MOTIF AND SEC7 DOMAIN-CONTAINING PROTEIN 3"/>
    <property type="match status" value="1"/>
</dbReference>
<dbReference type="Gene3D" id="1.10.1000.11">
    <property type="entry name" value="Arf Nucleotide-binding Site Opener,domain 2"/>
    <property type="match status" value="1"/>
</dbReference>
<dbReference type="Gene3D" id="2.30.29.30">
    <property type="entry name" value="Pleckstrin-homology domain (PH domain)/Phosphotyrosine-binding domain (PTB)"/>
    <property type="match status" value="1"/>
</dbReference>
<dbReference type="Gene3D" id="1.10.220.20">
    <property type="match status" value="1"/>
</dbReference>
<dbReference type="InterPro" id="IPR023394">
    <property type="entry name" value="Sec7_C_sf"/>
</dbReference>
<dbReference type="InterPro" id="IPR011993">
    <property type="entry name" value="PH-like_dom_sf"/>
</dbReference>
<dbReference type="AlphaFoldDB" id="A0A3B4ZER6"/>
<evidence type="ECO:0000256" key="8">
    <source>
        <dbReference type="ARBA" id="ARBA00056967"/>
    </source>
</evidence>
<dbReference type="FunFam" id="1.10.1000.11:FF:000001">
    <property type="entry name" value="IQ motif and SEC7 domain-containing protein 1"/>
    <property type="match status" value="1"/>
</dbReference>
<keyword evidence="6" id="KW-0175">Coiled coil</keyword>
<dbReference type="SUPFAM" id="SSF50729">
    <property type="entry name" value="PH domain-like"/>
    <property type="match status" value="1"/>
</dbReference>
<reference evidence="13" key="1">
    <citation type="submission" date="2023-09" db="UniProtKB">
        <authorList>
            <consortium name="Ensembl"/>
        </authorList>
    </citation>
    <scope>IDENTIFICATION</scope>
</reference>
<keyword evidence="5" id="KW-0770">Synapse</keyword>
<dbReference type="PANTHER" id="PTHR10663">
    <property type="entry name" value="GUANYL-NUCLEOTIDE EXCHANGE FACTOR"/>
    <property type="match status" value="1"/>
</dbReference>
<evidence type="ECO:0000259" key="12">
    <source>
        <dbReference type="PROSITE" id="PS50190"/>
    </source>
</evidence>
<comment type="subunit">
    <text evidence="9">Interacts with DLG1 and DLG4. Interacts with GPHN.</text>
</comment>
<keyword evidence="4" id="KW-0597">Phosphoprotein</keyword>
<evidence type="ECO:0000256" key="2">
    <source>
        <dbReference type="ARBA" id="ARBA00006248"/>
    </source>
</evidence>
<evidence type="ECO:0000256" key="7">
    <source>
        <dbReference type="ARBA" id="ARBA00034105"/>
    </source>
</evidence>
<dbReference type="GO" id="GO:0005737">
    <property type="term" value="C:cytoplasm"/>
    <property type="evidence" value="ECO:0007669"/>
    <property type="project" value="UniProtKB-SubCell"/>
</dbReference>
<evidence type="ECO:0000256" key="6">
    <source>
        <dbReference type="ARBA" id="ARBA00023054"/>
    </source>
</evidence>
<evidence type="ECO:0000256" key="11">
    <source>
        <dbReference type="SAM" id="MobiDB-lite"/>
    </source>
</evidence>
<dbReference type="Pfam" id="PF01369">
    <property type="entry name" value="Sec7"/>
    <property type="match status" value="1"/>
</dbReference>
<feature type="region of interest" description="Disordered" evidence="11">
    <location>
        <begin position="308"/>
        <end position="338"/>
    </location>
</feature>
<dbReference type="PROSITE" id="PS50096">
    <property type="entry name" value="IQ"/>
    <property type="match status" value="1"/>
</dbReference>
<dbReference type="STRING" id="144197.ENSSPAP00000006071"/>
<evidence type="ECO:0000256" key="10">
    <source>
        <dbReference type="ARBA" id="ARBA00067735"/>
    </source>
</evidence>
<feature type="compositionally biased region" description="Low complexity" evidence="11">
    <location>
        <begin position="316"/>
        <end position="338"/>
    </location>
</feature>
<dbReference type="GO" id="GO:0030036">
    <property type="term" value="P:actin cytoskeleton organization"/>
    <property type="evidence" value="ECO:0007669"/>
    <property type="project" value="TreeGrafter"/>
</dbReference>
<feature type="compositionally biased region" description="Pro residues" evidence="11">
    <location>
        <begin position="192"/>
        <end position="227"/>
    </location>
</feature>
<keyword evidence="3" id="KW-0963">Cytoplasm</keyword>
<feature type="compositionally biased region" description="Low complexity" evidence="11">
    <location>
        <begin position="174"/>
        <end position="191"/>
    </location>
</feature>
<accession>A0A3B4ZER6</accession>
<comment type="similarity">
    <text evidence="2">Belongs to the BRAG family.</text>
</comment>
<feature type="compositionally biased region" description="Acidic residues" evidence="11">
    <location>
        <begin position="228"/>
        <end position="237"/>
    </location>
</feature>
<sequence>MLEHKYGGHLIARRAACKIQTAFRQYQLSKNFEKIRNSLLESRLPRRISLRKVRVQNTEGFSAERALAEGCNLAGIPLVRSPSLPATVGGTLTDLEDSFTEQVQSLAKSIDDALSNWSLKTMCSLQEGGTYHKLMMAFRDVTVQIDSQNFRVSSSVMESSTSVTLGSSAQQDGASTTVTTASTTANSTPAFVVPPFPSQEPPPPPAEVPAQPIDPPPPPQEPPPPPEPDIEGGDQDIEFPAPPPSEEVLGEYGQPPLTPLDKMAAPHSLEEVVMVAPPLGEPPRIPPPQEAVLLGSSPVVEPLDVKRCGSETADNSSEQMSSSSTSTEARSTSEASSKEALQAMILSLPRYHCENPASCKSPTLSTDVMRKRLYRIGLNLFNVNPDKGLQFLISRGFIPDTPIGVAHFLLQRKGLSRQMIGEFLGNSKKPFNRDVLDCVVDEMDFSGMELDEALRKFQAHIRVQGEAQKVERLIEAFSQRYCMCNPDVVQQFHNPDTIFILAFAIILLNTDMYSPNIKPDRKMLLEDFIRNLRGVDDGADIPRDMVVGIYERIQQRELRSNEDHVTYVSKVEQSIVGMKTVRTHVLSVPHRRLVCCSRLFEVTDVNKAQKQAAHQREVFLFNDLIVILKLCPKKKSSAAYTFCKAMGLLGMQFHLFENEYYPHGITILSPFGSDKKQVLNFCAQSAEELLKFVEDLKESIAEVSEMEQIRIELIQQQFWHFFFFNWVELWVVYTQSRCNMKVIKIGSSIISKVCKVTFFSLFFLKSASTKTHRCWNL</sequence>
<dbReference type="SUPFAM" id="SSF48425">
    <property type="entry name" value="Sec7 domain"/>
    <property type="match status" value="1"/>
</dbReference>
<feature type="region of interest" description="Disordered" evidence="11">
    <location>
        <begin position="163"/>
        <end position="262"/>
    </location>
</feature>
<dbReference type="CDD" id="cd00171">
    <property type="entry name" value="Sec7"/>
    <property type="match status" value="1"/>
</dbReference>
<evidence type="ECO:0000256" key="4">
    <source>
        <dbReference type="ARBA" id="ARBA00022553"/>
    </source>
</evidence>
<dbReference type="SMART" id="SM00222">
    <property type="entry name" value="Sec7"/>
    <property type="match status" value="1"/>
</dbReference>